<proteinExistence type="predicted"/>
<protein>
    <submittedName>
        <fullName evidence="1">Uncharacterized protein</fullName>
    </submittedName>
</protein>
<dbReference type="Proteomes" id="UP000541444">
    <property type="component" value="Unassembled WGS sequence"/>
</dbReference>
<sequence>MLPLNVMMQIQQHIYTLNSFRPPSCCLVLQVRPSITRLVAHSAAVRISGDDPLTIE</sequence>
<gene>
    <name evidence="1" type="ORF">GIB67_004352</name>
</gene>
<reference evidence="1 2" key="1">
    <citation type="journal article" date="2020" name="IScience">
        <title>Genome Sequencing of the Endangered Kingdonia uniflora (Circaeasteraceae, Ranunculales) Reveals Potential Mechanisms of Evolutionary Specialization.</title>
        <authorList>
            <person name="Sun Y."/>
            <person name="Deng T."/>
            <person name="Zhang A."/>
            <person name="Moore M.J."/>
            <person name="Landis J.B."/>
            <person name="Lin N."/>
            <person name="Zhang H."/>
            <person name="Zhang X."/>
            <person name="Huang J."/>
            <person name="Zhang X."/>
            <person name="Sun H."/>
            <person name="Wang H."/>
        </authorList>
    </citation>
    <scope>NUCLEOTIDE SEQUENCE [LARGE SCALE GENOMIC DNA]</scope>
    <source>
        <strain evidence="1">TB1705</strain>
        <tissue evidence="1">Leaf</tissue>
    </source>
</reference>
<dbReference type="AlphaFoldDB" id="A0A7J7MRD9"/>
<comment type="caution">
    <text evidence="1">The sequence shown here is derived from an EMBL/GenBank/DDBJ whole genome shotgun (WGS) entry which is preliminary data.</text>
</comment>
<dbReference type="EMBL" id="JACGCM010001275">
    <property type="protein sequence ID" value="KAF6157414.1"/>
    <property type="molecule type" value="Genomic_DNA"/>
</dbReference>
<evidence type="ECO:0000313" key="2">
    <source>
        <dbReference type="Proteomes" id="UP000541444"/>
    </source>
</evidence>
<name>A0A7J7MRD9_9MAGN</name>
<evidence type="ECO:0000313" key="1">
    <source>
        <dbReference type="EMBL" id="KAF6157414.1"/>
    </source>
</evidence>
<keyword evidence="2" id="KW-1185">Reference proteome</keyword>
<organism evidence="1 2">
    <name type="scientific">Kingdonia uniflora</name>
    <dbReference type="NCBI Taxonomy" id="39325"/>
    <lineage>
        <taxon>Eukaryota</taxon>
        <taxon>Viridiplantae</taxon>
        <taxon>Streptophyta</taxon>
        <taxon>Embryophyta</taxon>
        <taxon>Tracheophyta</taxon>
        <taxon>Spermatophyta</taxon>
        <taxon>Magnoliopsida</taxon>
        <taxon>Ranunculales</taxon>
        <taxon>Circaeasteraceae</taxon>
        <taxon>Kingdonia</taxon>
    </lineage>
</organism>
<accession>A0A7J7MRD9</accession>